<dbReference type="RefSeq" id="WP_072872874.1">
    <property type="nucleotide sequence ID" value="NZ_FRAF01000002.1"/>
</dbReference>
<dbReference type="Proteomes" id="UP000184016">
    <property type="component" value="Unassembled WGS sequence"/>
</dbReference>
<keyword evidence="3" id="KW-1185">Reference proteome</keyword>
<feature type="transmembrane region" description="Helical" evidence="1">
    <location>
        <begin position="85"/>
        <end position="104"/>
    </location>
</feature>
<feature type="transmembrane region" description="Helical" evidence="1">
    <location>
        <begin position="7"/>
        <end position="30"/>
    </location>
</feature>
<dbReference type="InterPro" id="IPR025689">
    <property type="entry name" value="Spore_YtrH"/>
</dbReference>
<keyword evidence="1" id="KW-1133">Transmembrane helix</keyword>
<accession>A0A1M6L7H1</accession>
<dbReference type="Pfam" id="PF14034">
    <property type="entry name" value="Spore_YtrH"/>
    <property type="match status" value="1"/>
</dbReference>
<keyword evidence="1" id="KW-0812">Transmembrane</keyword>
<organism evidence="2 3">
    <name type="scientific">Alicyclobacillus tolerans</name>
    <dbReference type="NCBI Taxonomy" id="90970"/>
    <lineage>
        <taxon>Bacteria</taxon>
        <taxon>Bacillati</taxon>
        <taxon>Bacillota</taxon>
        <taxon>Bacilli</taxon>
        <taxon>Bacillales</taxon>
        <taxon>Alicyclobacillaceae</taxon>
        <taxon>Alicyclobacillus</taxon>
    </lineage>
</organism>
<evidence type="ECO:0000313" key="2">
    <source>
        <dbReference type="EMBL" id="SHJ67127.1"/>
    </source>
</evidence>
<sequence length="109" mass="11692">MSIITTWVIDFFVAMGLVVGGSLCGGLATILTHSRPPLTTMLDLAEQLKIWALVTTLGGTMDTLRVLEVSLFGMNLGPLMRQATYLFAALLGCQAGYLLIRFLAGSDIL</sequence>
<gene>
    <name evidence="2" type="ORF">SAMN05443507_102123</name>
</gene>
<dbReference type="STRING" id="1830138.SAMN05443507_102123"/>
<name>A0A1M6L7H1_9BACL</name>
<dbReference type="AlphaFoldDB" id="A0A1M6L7H1"/>
<evidence type="ECO:0000256" key="1">
    <source>
        <dbReference type="SAM" id="Phobius"/>
    </source>
</evidence>
<dbReference type="OrthoDB" id="2381692at2"/>
<protein>
    <submittedName>
        <fullName evidence="2">Sporulation protein YtrH</fullName>
    </submittedName>
</protein>
<proteinExistence type="predicted"/>
<reference evidence="3" key="1">
    <citation type="submission" date="2016-11" db="EMBL/GenBank/DDBJ databases">
        <authorList>
            <person name="Varghese N."/>
            <person name="Submissions S."/>
        </authorList>
    </citation>
    <scope>NUCLEOTIDE SEQUENCE [LARGE SCALE GENOMIC DNA]</scope>
    <source>
        <strain evidence="3">USBA-503</strain>
    </source>
</reference>
<keyword evidence="1" id="KW-0472">Membrane</keyword>
<dbReference type="EMBL" id="FRAF01000002">
    <property type="protein sequence ID" value="SHJ67127.1"/>
    <property type="molecule type" value="Genomic_DNA"/>
</dbReference>
<evidence type="ECO:0000313" key="3">
    <source>
        <dbReference type="Proteomes" id="UP000184016"/>
    </source>
</evidence>